<reference evidence="2" key="1">
    <citation type="journal article" date="2023" name="Front. Mar. Sci.">
        <title>A new Merluccius polli reference genome to investigate the effects of global change in West African waters.</title>
        <authorList>
            <person name="Mateo J.L."/>
            <person name="Blanco-Fernandez C."/>
            <person name="Garcia-Vazquez E."/>
            <person name="Machado-Schiaffino G."/>
        </authorList>
    </citation>
    <scope>NUCLEOTIDE SEQUENCE</scope>
    <source>
        <strain evidence="2">C29</strain>
        <tissue evidence="2">Fin</tissue>
    </source>
</reference>
<accession>A0AA47NPM4</accession>
<dbReference type="InterPro" id="IPR011010">
    <property type="entry name" value="DNA_brk_join_enz"/>
</dbReference>
<dbReference type="AlphaFoldDB" id="A0AA47NPM4"/>
<dbReference type="Gene3D" id="1.10.150.130">
    <property type="match status" value="1"/>
</dbReference>
<dbReference type="SUPFAM" id="SSF47823">
    <property type="entry name" value="lambda integrase-like, N-terminal domain"/>
    <property type="match status" value="1"/>
</dbReference>
<organism evidence="2 3">
    <name type="scientific">Merluccius polli</name>
    <name type="common">Benguela hake</name>
    <name type="synonym">Merluccius cadenati</name>
    <dbReference type="NCBI Taxonomy" id="89951"/>
    <lineage>
        <taxon>Eukaryota</taxon>
        <taxon>Metazoa</taxon>
        <taxon>Chordata</taxon>
        <taxon>Craniata</taxon>
        <taxon>Vertebrata</taxon>
        <taxon>Euteleostomi</taxon>
        <taxon>Actinopterygii</taxon>
        <taxon>Neopterygii</taxon>
        <taxon>Teleostei</taxon>
        <taxon>Neoteleostei</taxon>
        <taxon>Acanthomorphata</taxon>
        <taxon>Zeiogadaria</taxon>
        <taxon>Gadariae</taxon>
        <taxon>Gadiformes</taxon>
        <taxon>Gadoidei</taxon>
        <taxon>Merlucciidae</taxon>
        <taxon>Merluccius</taxon>
    </lineage>
</organism>
<name>A0AA47NPM4_MERPO</name>
<evidence type="ECO:0000256" key="1">
    <source>
        <dbReference type="ARBA" id="ARBA00023125"/>
    </source>
</evidence>
<comment type="caution">
    <text evidence="2">The sequence shown here is derived from an EMBL/GenBank/DDBJ whole genome shotgun (WGS) entry which is preliminary data.</text>
</comment>
<evidence type="ECO:0008006" key="4">
    <source>
        <dbReference type="Google" id="ProtNLM"/>
    </source>
</evidence>
<dbReference type="PANTHER" id="PTHR35617:SF3">
    <property type="entry name" value="CORE-BINDING (CB) DOMAIN-CONTAINING PROTEIN"/>
    <property type="match status" value="1"/>
</dbReference>
<dbReference type="EMBL" id="JAOPHQ010005985">
    <property type="protein sequence ID" value="KAK0133476.1"/>
    <property type="molecule type" value="Genomic_DNA"/>
</dbReference>
<gene>
    <name evidence="2" type="ORF">N1851_031000</name>
</gene>
<evidence type="ECO:0000313" key="3">
    <source>
        <dbReference type="Proteomes" id="UP001174136"/>
    </source>
</evidence>
<keyword evidence="3" id="KW-1185">Reference proteome</keyword>
<sequence length="532" mass="57982">MDKVCPESSDLSTGSLFARAAAAAGLPPLSSPPKASALDRDPGSQRQALLPVYLDFVTRLQKSWAHPKEATAARSALSILEGAAEHGLDGVSKVGTTFALLAGAPPTSNRATRHPNKKCRTNDGLVAKAYQSIAMASRLANTNALLLVYLESLIRDLESKGSADHLPEMIKVVDTVIQGASSQARVLGNSMAQLNMAWRHVWLSQSGLSDVDKAAVLEAAITPGDVFGPKAETALDEAQKYKSKWRVFRDWCRVKNKDPLICHIAVILSFLQHLFVLGRAESTIRGYLAAVSTVHDKCEGLSPGAHPLASQFLRGVRWRRPPQKHLLPPWDLQVVLGALCLPPFEPLSSIDLRLLCWKTLFLFSRPNGFRDRMVQFLPNPAFQPKVLPKMFVSKPLVLEAFHPPPHTSTEAEKLHNLCPVRALRSLRTSDSLFVSYGGTTLGRAVSKQRLAHWIVDLIDLMYEHVGVDPPSRLVAYSTRGIATTWALLRGAPLEEVLAAAGWSSSLTFARFYRLNLASSAVPSSVLGAAARN</sequence>
<protein>
    <recommendedName>
        <fullName evidence="4">Tyr recombinase domain-containing protein</fullName>
    </recommendedName>
</protein>
<proteinExistence type="predicted"/>
<keyword evidence="1" id="KW-0238">DNA-binding</keyword>
<dbReference type="Proteomes" id="UP001174136">
    <property type="component" value="Unassembled WGS sequence"/>
</dbReference>
<dbReference type="GO" id="GO:0003677">
    <property type="term" value="F:DNA binding"/>
    <property type="evidence" value="ECO:0007669"/>
    <property type="project" value="UniProtKB-KW"/>
</dbReference>
<evidence type="ECO:0000313" key="2">
    <source>
        <dbReference type="EMBL" id="KAK0133476.1"/>
    </source>
</evidence>
<dbReference type="InterPro" id="IPR010998">
    <property type="entry name" value="Integrase_recombinase_N"/>
</dbReference>
<dbReference type="PANTHER" id="PTHR35617">
    <property type="entry name" value="PHAGE_INTEGRASE DOMAIN-CONTAINING PROTEIN"/>
    <property type="match status" value="1"/>
</dbReference>
<dbReference type="Gene3D" id="1.10.287.3160">
    <property type="match status" value="1"/>
</dbReference>
<dbReference type="SUPFAM" id="SSF56349">
    <property type="entry name" value="DNA breaking-rejoining enzymes"/>
    <property type="match status" value="1"/>
</dbReference>